<dbReference type="EMBL" id="JACXAE010000124">
    <property type="protein sequence ID" value="MBD2778177.1"/>
    <property type="molecule type" value="Genomic_DNA"/>
</dbReference>
<dbReference type="InterPro" id="IPR036188">
    <property type="entry name" value="FAD/NAD-bd_sf"/>
</dbReference>
<dbReference type="Proteomes" id="UP000629098">
    <property type="component" value="Unassembled WGS sequence"/>
</dbReference>
<evidence type="ECO:0000259" key="1">
    <source>
        <dbReference type="Pfam" id="PF01266"/>
    </source>
</evidence>
<dbReference type="SUPFAM" id="SSF51905">
    <property type="entry name" value="FAD/NAD(P)-binding domain"/>
    <property type="match status" value="1"/>
</dbReference>
<dbReference type="Gene3D" id="3.50.50.60">
    <property type="entry name" value="FAD/NAD(P)-binding domain"/>
    <property type="match status" value="1"/>
</dbReference>
<name>A0A8J6XXF0_9CYAN</name>
<keyword evidence="3" id="KW-1185">Reference proteome</keyword>
<evidence type="ECO:0000313" key="2">
    <source>
        <dbReference type="EMBL" id="MBD2778177.1"/>
    </source>
</evidence>
<accession>A0A8J6XXF0</accession>
<comment type="caution">
    <text evidence="2">The sequence shown here is derived from an EMBL/GenBank/DDBJ whole genome shotgun (WGS) entry which is preliminary data.</text>
</comment>
<sequence>MNTVYDVIVIGGGIAGASLAYHLVYQGVKTLLFDRQD</sequence>
<protein>
    <submittedName>
        <fullName evidence="2">FAD-dependent oxidoreductase</fullName>
    </submittedName>
</protein>
<dbReference type="InterPro" id="IPR006076">
    <property type="entry name" value="FAD-dep_OxRdtase"/>
</dbReference>
<dbReference type="AlphaFoldDB" id="A0A8J6XXF0"/>
<reference evidence="2" key="1">
    <citation type="submission" date="2020-09" db="EMBL/GenBank/DDBJ databases">
        <title>Iningainema tapete sp. nov. (Scytonemataceae, Cyanobacteria) from greenhouses in central Florida (USA) produces two types of nodularin with biosynthetic potential for microcystin-LR and anabaenopeptins.</title>
        <authorList>
            <person name="Berthold D.E."/>
            <person name="Lefler F.W."/>
            <person name="Huang I.-S."/>
            <person name="Abdulla H."/>
            <person name="Zimba P.V."/>
            <person name="Laughinghouse H.D. IV."/>
        </authorList>
    </citation>
    <scope>NUCLEOTIDE SEQUENCE</scope>
    <source>
        <strain evidence="2">BLCCT55</strain>
    </source>
</reference>
<dbReference type="Pfam" id="PF01266">
    <property type="entry name" value="DAO"/>
    <property type="match status" value="1"/>
</dbReference>
<organism evidence="2 3">
    <name type="scientific">Iningainema tapete BLCC-T55</name>
    <dbReference type="NCBI Taxonomy" id="2748662"/>
    <lineage>
        <taxon>Bacteria</taxon>
        <taxon>Bacillati</taxon>
        <taxon>Cyanobacteriota</taxon>
        <taxon>Cyanophyceae</taxon>
        <taxon>Nostocales</taxon>
        <taxon>Scytonemataceae</taxon>
        <taxon>Iningainema tapete</taxon>
    </lineage>
</organism>
<gene>
    <name evidence="2" type="ORF">ICL16_40605</name>
</gene>
<evidence type="ECO:0000313" key="3">
    <source>
        <dbReference type="Proteomes" id="UP000629098"/>
    </source>
</evidence>
<proteinExistence type="predicted"/>
<feature type="domain" description="FAD dependent oxidoreductase" evidence="1">
    <location>
        <begin position="6"/>
        <end position="36"/>
    </location>
</feature>